<name>Q0W7W2_METAR</name>
<keyword evidence="3" id="KW-1185">Reference proteome</keyword>
<accession>Q0W7W2</accession>
<proteinExistence type="predicted"/>
<reference evidence="2 3" key="1">
    <citation type="journal article" date="2006" name="Science">
        <title>Genome of rice cluster I archaea -- the key methane producers in the rice rhizosphere.</title>
        <authorList>
            <person name="Erkel C."/>
            <person name="Kube M."/>
            <person name="Reinhardt R."/>
            <person name="Liesack W."/>
        </authorList>
    </citation>
    <scope>NUCLEOTIDE SEQUENCE [LARGE SCALE GENOMIC DNA]</scope>
    <source>
        <strain evidence="3">DSM 22066 / NBRC 105507 / MRE50</strain>
    </source>
</reference>
<protein>
    <submittedName>
        <fullName evidence="2">Uncharacterized protein</fullName>
    </submittedName>
</protein>
<dbReference type="STRING" id="351160.RCIX10"/>
<sequence length="188" mass="21334">MGLATRWDTGDNNMPKNSKVPLHRTTTQGLTVENKVMRAKTTEVVGIARRTGKPIQDLARQYGLTMDEIKRHTGAVKKLGDTWAVTAYDHVPREMLIFENGREVQIEVADSREATKISQYHNAIRGYLAAKGPAKEKALRQLKNYGSIRIKDATGRLHSLETDPDVIREIVLRKEVPEYPEPYPEGWR</sequence>
<evidence type="ECO:0000313" key="2">
    <source>
        <dbReference type="EMBL" id="CAJ35531.1"/>
    </source>
</evidence>
<dbReference type="AlphaFoldDB" id="Q0W7W2"/>
<organism evidence="2 3">
    <name type="scientific">Methanocella arvoryzae (strain DSM 22066 / NBRC 105507 / MRE50)</name>
    <dbReference type="NCBI Taxonomy" id="351160"/>
    <lineage>
        <taxon>Archaea</taxon>
        <taxon>Methanobacteriati</taxon>
        <taxon>Methanobacteriota</taxon>
        <taxon>Stenosarchaea group</taxon>
        <taxon>Methanomicrobia</taxon>
        <taxon>Methanocellales</taxon>
        <taxon>Methanocellaceae</taxon>
        <taxon>Methanocella</taxon>
    </lineage>
</organism>
<dbReference type="eggNOG" id="arCOG06521">
    <property type="taxonomic scope" value="Archaea"/>
</dbReference>
<dbReference type="KEGG" id="rci:RCIX10"/>
<dbReference type="Proteomes" id="UP000000663">
    <property type="component" value="Chromosome"/>
</dbReference>
<gene>
    <name evidence="2" type="ORF">RCIX10</name>
</gene>
<feature type="region of interest" description="Disordered" evidence="1">
    <location>
        <begin position="1"/>
        <end position="21"/>
    </location>
</feature>
<evidence type="ECO:0000313" key="3">
    <source>
        <dbReference type="Proteomes" id="UP000000663"/>
    </source>
</evidence>
<dbReference type="EMBL" id="AM114193">
    <property type="protein sequence ID" value="CAJ35531.1"/>
    <property type="molecule type" value="Genomic_DNA"/>
</dbReference>
<evidence type="ECO:0000256" key="1">
    <source>
        <dbReference type="SAM" id="MobiDB-lite"/>
    </source>
</evidence>